<dbReference type="EMBL" id="CP020880">
    <property type="protein sequence ID" value="ART75988.1"/>
    <property type="molecule type" value="Genomic_DNA"/>
</dbReference>
<evidence type="ECO:0000313" key="2">
    <source>
        <dbReference type="Proteomes" id="UP000195573"/>
    </source>
</evidence>
<proteinExistence type="predicted"/>
<name>A0ABN4ZH20_9BACI</name>
<evidence type="ECO:0000313" key="1">
    <source>
        <dbReference type="EMBL" id="ART75988.1"/>
    </source>
</evidence>
<gene>
    <name evidence="1" type="ORF">B4U37_08065</name>
</gene>
<accession>A0ABN4ZH20</accession>
<reference evidence="1 2" key="1">
    <citation type="submission" date="2017-04" db="EMBL/GenBank/DDBJ databases">
        <title>Complete Genome Sequence of the Bacillus horikoshii 20a strain from Cuatro Cienegas, Coahuila, Mexico.</title>
        <authorList>
            <person name="Zarza E."/>
            <person name="Alcaraz L.D."/>
            <person name="Aguilar-Salinas B."/>
            <person name="Islas A."/>
            <person name="Olmedo-Alvarez G."/>
        </authorList>
    </citation>
    <scope>NUCLEOTIDE SEQUENCE [LARGE SCALE GENOMIC DNA]</scope>
    <source>
        <strain evidence="1 2">20a</strain>
    </source>
</reference>
<organism evidence="1 2">
    <name type="scientific">Sutcliffiella horikoshii</name>
    <dbReference type="NCBI Taxonomy" id="79883"/>
    <lineage>
        <taxon>Bacteria</taxon>
        <taxon>Bacillati</taxon>
        <taxon>Bacillota</taxon>
        <taxon>Bacilli</taxon>
        <taxon>Bacillales</taxon>
        <taxon>Bacillaceae</taxon>
        <taxon>Sutcliffiella</taxon>
    </lineage>
</organism>
<dbReference type="Proteomes" id="UP000195573">
    <property type="component" value="Chromosome"/>
</dbReference>
<protein>
    <submittedName>
        <fullName evidence="1">Uncharacterized protein</fullName>
    </submittedName>
</protein>
<sequence length="74" mass="8729">MRRLKHRPAESEVICGKEQRLVEKCCIIIILSLFWQKKRFGHFSHFFGQINDGIGEGLDIIFEGWSTFRGCWDN</sequence>
<keyword evidence="2" id="KW-1185">Reference proteome</keyword>